<name>A0A0G4I028_9ALVE</name>
<accession>A0A0G4I028</accession>
<reference evidence="1" key="1">
    <citation type="submission" date="2014-11" db="EMBL/GenBank/DDBJ databases">
        <authorList>
            <person name="Otto D Thomas"/>
            <person name="Naeem Raeece"/>
        </authorList>
    </citation>
    <scope>NUCLEOTIDE SEQUENCE</scope>
</reference>
<feature type="non-terminal residue" evidence="1">
    <location>
        <position position="1"/>
    </location>
</feature>
<gene>
    <name evidence="1" type="ORF">Cvel_34232</name>
</gene>
<dbReference type="Gene3D" id="3.30.930.10">
    <property type="entry name" value="Bira Bifunctional Protein, Domain 2"/>
    <property type="match status" value="1"/>
</dbReference>
<dbReference type="VEuPathDB" id="CryptoDB:Cvel_34232"/>
<dbReference type="EMBL" id="CDMZ01004584">
    <property type="protein sequence ID" value="CEM50198.1"/>
    <property type="molecule type" value="Genomic_DNA"/>
</dbReference>
<protein>
    <recommendedName>
        <fullName evidence="2">Protein kinase domain-containing protein</fullName>
    </recommendedName>
</protein>
<organism evidence="1">
    <name type="scientific">Chromera velia CCMP2878</name>
    <dbReference type="NCBI Taxonomy" id="1169474"/>
    <lineage>
        <taxon>Eukaryota</taxon>
        <taxon>Sar</taxon>
        <taxon>Alveolata</taxon>
        <taxon>Colpodellida</taxon>
        <taxon>Chromeraceae</taxon>
        <taxon>Chromera</taxon>
    </lineage>
</organism>
<evidence type="ECO:0000313" key="1">
    <source>
        <dbReference type="EMBL" id="CEM50198.1"/>
    </source>
</evidence>
<dbReference type="InterPro" id="IPR045864">
    <property type="entry name" value="aa-tRNA-synth_II/BPL/LPL"/>
</dbReference>
<dbReference type="Gene3D" id="1.10.510.10">
    <property type="entry name" value="Transferase(Phosphotransferase) domain 1"/>
    <property type="match status" value="1"/>
</dbReference>
<dbReference type="SUPFAM" id="SSF55681">
    <property type="entry name" value="Class II aaRS and biotin synthetases"/>
    <property type="match status" value="1"/>
</dbReference>
<evidence type="ECO:0008006" key="2">
    <source>
        <dbReference type="Google" id="ProtNLM"/>
    </source>
</evidence>
<dbReference type="SUPFAM" id="SSF56112">
    <property type="entry name" value="Protein kinase-like (PK-like)"/>
    <property type="match status" value="1"/>
</dbReference>
<proteinExistence type="predicted"/>
<sequence>VCLFELWHPPFGTAHHRALVLSALCRDCKFPEEFEKAVPDDVIKILKVLLDHEPSNRPTAQGLLMSPLLPQSVKQQELNRILNIVSNPFSPESVALMSILFARPEPEVAQMKDIAYFQRYSHNEWGLQVTRDEVVRVLEMKFRAHGAVRCFPPILQPWGVGWGGRAAGVEDDSRQEQLLLDRANTLLCLPFELTHSLARSAAHLRLGSGSFPSVVRRFAVQPLYREPLPGATAGGSGGGAAAALQTGASADILRVGGGGGQEYGHPREVMAGAFEILASLQRVHREVGAGGHPNSAGVHPGLTTLLLLSLGAGSAFGGGASGGGMYSQVSESKGGGGGGGGGVPG</sequence>
<dbReference type="InterPro" id="IPR011009">
    <property type="entry name" value="Kinase-like_dom_sf"/>
</dbReference>
<dbReference type="AlphaFoldDB" id="A0A0G4I028"/>
<feature type="non-terminal residue" evidence="1">
    <location>
        <position position="345"/>
    </location>
</feature>